<feature type="region of interest" description="Disordered" evidence="1">
    <location>
        <begin position="138"/>
        <end position="162"/>
    </location>
</feature>
<protein>
    <submittedName>
        <fullName evidence="2">Uncharacterized protein</fullName>
    </submittedName>
</protein>
<name>A0ABP4KD76_9ACTN</name>
<dbReference type="EMBL" id="BAAANT010000094">
    <property type="protein sequence ID" value="GAA1501376.1"/>
    <property type="molecule type" value="Genomic_DNA"/>
</dbReference>
<keyword evidence="3" id="KW-1185">Reference proteome</keyword>
<evidence type="ECO:0000313" key="3">
    <source>
        <dbReference type="Proteomes" id="UP001422759"/>
    </source>
</evidence>
<proteinExistence type="predicted"/>
<evidence type="ECO:0000256" key="1">
    <source>
        <dbReference type="SAM" id="MobiDB-lite"/>
    </source>
</evidence>
<comment type="caution">
    <text evidence="2">The sequence shown here is derived from an EMBL/GenBank/DDBJ whole genome shotgun (WGS) entry which is preliminary data.</text>
</comment>
<feature type="compositionally biased region" description="Basic and acidic residues" evidence="1">
    <location>
        <begin position="152"/>
        <end position="162"/>
    </location>
</feature>
<evidence type="ECO:0000313" key="2">
    <source>
        <dbReference type="EMBL" id="GAA1501376.1"/>
    </source>
</evidence>
<dbReference type="Proteomes" id="UP001422759">
    <property type="component" value="Unassembled WGS sequence"/>
</dbReference>
<accession>A0ABP4KD76</accession>
<reference evidence="3" key="1">
    <citation type="journal article" date="2019" name="Int. J. Syst. Evol. Microbiol.">
        <title>The Global Catalogue of Microorganisms (GCM) 10K type strain sequencing project: providing services to taxonomists for standard genome sequencing and annotation.</title>
        <authorList>
            <consortium name="The Broad Institute Genomics Platform"/>
            <consortium name="The Broad Institute Genome Sequencing Center for Infectious Disease"/>
            <person name="Wu L."/>
            <person name="Ma J."/>
        </authorList>
    </citation>
    <scope>NUCLEOTIDE SEQUENCE [LARGE SCALE GENOMIC DNA]</scope>
    <source>
        <strain evidence="3">JCM 14560</strain>
    </source>
</reference>
<sequence>MWLGASLPAPGGCWTGAGPHSAARRGRALAAAVSRPAGRTSAVSAGALISPLGPDVTAAIDATGTARHSGIPWGGPTGVPLIANQATNGTVSEMSVRKTRNNSCPYPRRNAIGTTPEPVDDIARIVTTTAIAGYAENPSQKTHRGRWFGRSGQHELTRPAGK</sequence>
<gene>
    <name evidence="2" type="ORF">GCM10009760_64210</name>
</gene>
<organism evidence="2 3">
    <name type="scientific">Kitasatospora kazusensis</name>
    <dbReference type="NCBI Taxonomy" id="407974"/>
    <lineage>
        <taxon>Bacteria</taxon>
        <taxon>Bacillati</taxon>
        <taxon>Actinomycetota</taxon>
        <taxon>Actinomycetes</taxon>
        <taxon>Kitasatosporales</taxon>
        <taxon>Streptomycetaceae</taxon>
        <taxon>Kitasatospora</taxon>
    </lineage>
</organism>